<keyword evidence="5" id="KW-1185">Reference proteome</keyword>
<keyword evidence="1" id="KW-0732">Signal</keyword>
<feature type="signal peptide" evidence="1">
    <location>
        <begin position="1"/>
        <end position="27"/>
    </location>
</feature>
<reference evidence="3 4" key="1">
    <citation type="submission" date="2016-10" db="EMBL/GenBank/DDBJ databases">
        <authorList>
            <person name="de Groot N.N."/>
        </authorList>
    </citation>
    <scope>NUCLEOTIDE SEQUENCE [LARGE SCALE GENOMIC DNA]</scope>
    <source>
        <strain evidence="3 4">CGMCC 1.10238</strain>
    </source>
</reference>
<evidence type="ECO:0000313" key="4">
    <source>
        <dbReference type="Proteomes" id="UP000198809"/>
    </source>
</evidence>
<dbReference type="Proteomes" id="UP000198809">
    <property type="component" value="Unassembled WGS sequence"/>
</dbReference>
<evidence type="ECO:0000256" key="1">
    <source>
        <dbReference type="SAM" id="SignalP"/>
    </source>
</evidence>
<sequence>MMKKTILKVSTAALLLTQIFSVGGASAKGLNPSAPRVATAPAAKATVPVMTDNLFKYGLKKNIELPVTVTAGGLSYTLHKIMIYDIDSKEAKAIRNKYGYGKYSDYFRNPQYFVWTKITIANNSKKVVQRNASDVTDKWFLSMKDSGALGSAMPRFVADKKNNSSALWSFKLKPGEKLTAYEGYVYEGSFNYFAIRLFFNGSFSEKFIVDRPRE</sequence>
<dbReference type="Proteomes" id="UP000683429">
    <property type="component" value="Chromosome"/>
</dbReference>
<evidence type="ECO:0000313" key="3">
    <source>
        <dbReference type="EMBL" id="SEO00099.1"/>
    </source>
</evidence>
<dbReference type="STRING" id="1333845.SAMN04487895_104176"/>
<name>A0A1H8L4S8_9BACL</name>
<dbReference type="RefSeq" id="WP_175491822.1">
    <property type="nucleotide sequence ID" value="NZ_CP076607.1"/>
</dbReference>
<dbReference type="EMBL" id="FODH01000004">
    <property type="protein sequence ID" value="SEO00099.1"/>
    <property type="molecule type" value="Genomic_DNA"/>
</dbReference>
<protein>
    <recommendedName>
        <fullName evidence="6">DUF4352 domain-containing protein</fullName>
    </recommendedName>
</protein>
<reference evidence="2 5" key="2">
    <citation type="submission" date="2021-06" db="EMBL/GenBank/DDBJ databases">
        <title>Whole genome sequence of Paenibacillus sophorae DSM23020 for comparative genomics.</title>
        <authorList>
            <person name="Kim M.-J."/>
            <person name="Lee G."/>
            <person name="Shin J.-H."/>
        </authorList>
    </citation>
    <scope>NUCLEOTIDE SEQUENCE [LARGE SCALE GENOMIC DNA]</scope>
    <source>
        <strain evidence="2 5">DSM 23020</strain>
    </source>
</reference>
<evidence type="ECO:0000313" key="5">
    <source>
        <dbReference type="Proteomes" id="UP000683429"/>
    </source>
</evidence>
<evidence type="ECO:0000313" key="2">
    <source>
        <dbReference type="EMBL" id="QWU17434.1"/>
    </source>
</evidence>
<feature type="chain" id="PRO_5011571134" description="DUF4352 domain-containing protein" evidence="1">
    <location>
        <begin position="28"/>
        <end position="214"/>
    </location>
</feature>
<dbReference type="AlphaFoldDB" id="A0A1H8L4S8"/>
<organism evidence="3 4">
    <name type="scientific">Paenibacillus sophorae</name>
    <dbReference type="NCBI Taxonomy" id="1333845"/>
    <lineage>
        <taxon>Bacteria</taxon>
        <taxon>Bacillati</taxon>
        <taxon>Bacillota</taxon>
        <taxon>Bacilli</taxon>
        <taxon>Bacillales</taxon>
        <taxon>Paenibacillaceae</taxon>
        <taxon>Paenibacillus</taxon>
    </lineage>
</organism>
<proteinExistence type="predicted"/>
<dbReference type="EMBL" id="CP076607">
    <property type="protein sequence ID" value="QWU17434.1"/>
    <property type="molecule type" value="Genomic_DNA"/>
</dbReference>
<gene>
    <name evidence="2" type="ORF">KP014_09920</name>
    <name evidence="3" type="ORF">SAMN04487895_104176</name>
</gene>
<accession>A0A1H8L4S8</accession>
<evidence type="ECO:0008006" key="6">
    <source>
        <dbReference type="Google" id="ProtNLM"/>
    </source>
</evidence>